<keyword evidence="2 6" id="KW-0812">Transmembrane</keyword>
<evidence type="ECO:0000256" key="6">
    <source>
        <dbReference type="SAM" id="Phobius"/>
    </source>
</evidence>
<evidence type="ECO:0000256" key="2">
    <source>
        <dbReference type="ARBA" id="ARBA00022692"/>
    </source>
</evidence>
<feature type="region of interest" description="Disordered" evidence="5">
    <location>
        <begin position="163"/>
        <end position="210"/>
    </location>
</feature>
<dbReference type="InterPro" id="IPR051694">
    <property type="entry name" value="Immunoregulatory_rcpt-like"/>
</dbReference>
<dbReference type="GO" id="GO:0071944">
    <property type="term" value="C:cell periphery"/>
    <property type="evidence" value="ECO:0007669"/>
    <property type="project" value="UniProtKB-ARBA"/>
</dbReference>
<dbReference type="EMBL" id="JAQQWP010000004">
    <property type="protein sequence ID" value="KAK8121539.1"/>
    <property type="molecule type" value="Genomic_DNA"/>
</dbReference>
<evidence type="ECO:0000256" key="4">
    <source>
        <dbReference type="ARBA" id="ARBA00023136"/>
    </source>
</evidence>
<evidence type="ECO:0000313" key="8">
    <source>
        <dbReference type="EMBL" id="KAK8121539.1"/>
    </source>
</evidence>
<dbReference type="GO" id="GO:0016020">
    <property type="term" value="C:membrane"/>
    <property type="evidence" value="ECO:0007669"/>
    <property type="project" value="UniProtKB-SubCell"/>
</dbReference>
<evidence type="ECO:0000256" key="1">
    <source>
        <dbReference type="ARBA" id="ARBA00004167"/>
    </source>
</evidence>
<sequence length="313" mass="31727">MTMGRSTATSPRAALLVWGAVLLAALGVAEDVCPYDGGWSLRVDSRYCPSSAPIDCGMGTQRRCCPSGYVCAGVGLQGGSWCCKEGEDCLNQARETPRCPNQQWTLWGGDTGTVSDGAWCCQPGYNGYYKGKVEGVGCTKAGVNTLPSNTFFAKTVLTSQCATSTPTPSSSSSSSSSAATGQTSPTPTGAVADGQNAGDGQQKDDESSKGLGSGAIAGIVVGCVGGLALVAGAIGAVLWRRRKNHQAAAGQEPSHGAGGDAPGYSPNGYYQAPGDMQQQSGYADSSVGGYSGSTAGGGGTTSRPRRDSTRSRR</sequence>
<keyword evidence="7" id="KW-0732">Signal</keyword>
<feature type="region of interest" description="Disordered" evidence="5">
    <location>
        <begin position="246"/>
        <end position="313"/>
    </location>
</feature>
<evidence type="ECO:0000256" key="7">
    <source>
        <dbReference type="SAM" id="SignalP"/>
    </source>
</evidence>
<keyword evidence="3 6" id="KW-1133">Transmembrane helix</keyword>
<protein>
    <submittedName>
        <fullName evidence="8">Uncharacterized protein</fullName>
    </submittedName>
</protein>
<gene>
    <name evidence="8" type="ORF">PG999_005659</name>
</gene>
<comment type="subcellular location">
    <subcellularLocation>
        <location evidence="1">Membrane</location>
        <topology evidence="1">Single-pass membrane protein</topology>
    </subcellularLocation>
</comment>
<proteinExistence type="predicted"/>
<evidence type="ECO:0000313" key="9">
    <source>
        <dbReference type="Proteomes" id="UP001392437"/>
    </source>
</evidence>
<organism evidence="8 9">
    <name type="scientific">Apiospora kogelbergensis</name>
    <dbReference type="NCBI Taxonomy" id="1337665"/>
    <lineage>
        <taxon>Eukaryota</taxon>
        <taxon>Fungi</taxon>
        <taxon>Dikarya</taxon>
        <taxon>Ascomycota</taxon>
        <taxon>Pezizomycotina</taxon>
        <taxon>Sordariomycetes</taxon>
        <taxon>Xylariomycetidae</taxon>
        <taxon>Amphisphaeriales</taxon>
        <taxon>Apiosporaceae</taxon>
        <taxon>Apiospora</taxon>
    </lineage>
</organism>
<reference evidence="8 9" key="1">
    <citation type="submission" date="2023-01" db="EMBL/GenBank/DDBJ databases">
        <title>Analysis of 21 Apiospora genomes using comparative genomics revels a genus with tremendous synthesis potential of carbohydrate active enzymes and secondary metabolites.</title>
        <authorList>
            <person name="Sorensen T."/>
        </authorList>
    </citation>
    <scope>NUCLEOTIDE SEQUENCE [LARGE SCALE GENOMIC DNA]</scope>
    <source>
        <strain evidence="8 9">CBS 117206</strain>
    </source>
</reference>
<keyword evidence="9" id="KW-1185">Reference proteome</keyword>
<accession>A0AAW0R2W5</accession>
<name>A0AAW0R2W5_9PEZI</name>
<dbReference type="PANTHER" id="PTHR15549">
    <property type="entry name" value="PAIRED IMMUNOGLOBULIN-LIKE TYPE 2 RECEPTOR"/>
    <property type="match status" value="1"/>
</dbReference>
<feature type="compositionally biased region" description="Basic and acidic residues" evidence="5">
    <location>
        <begin position="304"/>
        <end position="313"/>
    </location>
</feature>
<dbReference type="CDD" id="cd12087">
    <property type="entry name" value="TM_EGFR-like"/>
    <property type="match status" value="1"/>
</dbReference>
<dbReference type="Proteomes" id="UP001392437">
    <property type="component" value="Unassembled WGS sequence"/>
</dbReference>
<feature type="chain" id="PRO_5044001868" evidence="7">
    <location>
        <begin position="30"/>
        <end position="313"/>
    </location>
</feature>
<feature type="compositionally biased region" description="Gly residues" evidence="5">
    <location>
        <begin position="289"/>
        <end position="300"/>
    </location>
</feature>
<feature type="compositionally biased region" description="Low complexity" evidence="5">
    <location>
        <begin position="163"/>
        <end position="190"/>
    </location>
</feature>
<feature type="transmembrane region" description="Helical" evidence="6">
    <location>
        <begin position="215"/>
        <end position="239"/>
    </location>
</feature>
<feature type="signal peptide" evidence="7">
    <location>
        <begin position="1"/>
        <end position="29"/>
    </location>
</feature>
<evidence type="ECO:0000256" key="5">
    <source>
        <dbReference type="SAM" id="MobiDB-lite"/>
    </source>
</evidence>
<comment type="caution">
    <text evidence="8">The sequence shown here is derived from an EMBL/GenBank/DDBJ whole genome shotgun (WGS) entry which is preliminary data.</text>
</comment>
<evidence type="ECO:0000256" key="3">
    <source>
        <dbReference type="ARBA" id="ARBA00022989"/>
    </source>
</evidence>
<dbReference type="AlphaFoldDB" id="A0AAW0R2W5"/>
<keyword evidence="4 6" id="KW-0472">Membrane</keyword>